<keyword evidence="2" id="KW-0732">Signal</keyword>
<evidence type="ECO:0000256" key="2">
    <source>
        <dbReference type="SAM" id="SignalP"/>
    </source>
</evidence>
<feature type="compositionally biased region" description="Polar residues" evidence="1">
    <location>
        <begin position="1330"/>
        <end position="1352"/>
    </location>
</feature>
<feature type="signal peptide" evidence="2">
    <location>
        <begin position="1"/>
        <end position="18"/>
    </location>
</feature>
<feature type="compositionally biased region" description="Polar residues" evidence="1">
    <location>
        <begin position="1385"/>
        <end position="1397"/>
    </location>
</feature>
<protein>
    <submittedName>
        <fullName evidence="3">Uncharacterized protein</fullName>
    </submittedName>
</protein>
<keyword evidence="4" id="KW-1185">Reference proteome</keyword>
<reference evidence="3" key="1">
    <citation type="submission" date="2019-11" db="EMBL/GenBank/DDBJ databases">
        <title>The nuclear and mitochondrial genomes of Frieseomelitta varia - a highly eusocial stingless bee (Meliponini) with a permanently sterile worker caste.</title>
        <authorList>
            <person name="Freitas F.C.P."/>
            <person name="Lourenco A.P."/>
            <person name="Nunes F.M.F."/>
            <person name="Paschoal A.R."/>
            <person name="Abreu F.C.P."/>
            <person name="Barbin F.O."/>
            <person name="Bataglia L."/>
            <person name="Cardoso-Junior C.A.M."/>
            <person name="Cervoni M.S."/>
            <person name="Silva S.R."/>
            <person name="Dalarmi F."/>
            <person name="Del Lama M.A."/>
            <person name="Depintor T.S."/>
            <person name="Ferreira K.M."/>
            <person name="Goria P.S."/>
            <person name="Jaskot M.C."/>
            <person name="Lago D.C."/>
            <person name="Luna-Lucena D."/>
            <person name="Moda L.M."/>
            <person name="Nascimento L."/>
            <person name="Pedrino M."/>
            <person name="Rabico F.O."/>
            <person name="Sanches F.C."/>
            <person name="Santos D.E."/>
            <person name="Santos C.G."/>
            <person name="Vieira J."/>
            <person name="Lopes T.F."/>
            <person name="Barchuk A.R."/>
            <person name="Hartfelder K."/>
            <person name="Simoes Z.L.P."/>
            <person name="Bitondi M.M.G."/>
            <person name="Pinheiro D.G."/>
        </authorList>
    </citation>
    <scope>NUCLEOTIDE SEQUENCE</scope>
    <source>
        <strain evidence="3">USP_RPSP 00005682</strain>
        <tissue evidence="3">Whole individual</tissue>
    </source>
</reference>
<accession>A0A833RTP7</accession>
<feature type="region of interest" description="Disordered" evidence="1">
    <location>
        <begin position="1308"/>
        <end position="1354"/>
    </location>
</feature>
<feature type="compositionally biased region" description="Basic and acidic residues" evidence="1">
    <location>
        <begin position="334"/>
        <end position="349"/>
    </location>
</feature>
<feature type="region of interest" description="Disordered" evidence="1">
    <location>
        <begin position="314"/>
        <end position="356"/>
    </location>
</feature>
<gene>
    <name evidence="3" type="ORF">E2986_06798</name>
</gene>
<feature type="compositionally biased region" description="Polar residues" evidence="1">
    <location>
        <begin position="920"/>
        <end position="939"/>
    </location>
</feature>
<feature type="region of interest" description="Disordered" evidence="1">
    <location>
        <begin position="619"/>
        <end position="639"/>
    </location>
</feature>
<sequence>MMVQNIISLFLFMTYASSAPSGCIESCTSYLKQHQTQISGDLLQTASHLQGLDYSRPGTWSEHNEYNVDNGQGKVHEERGQYITGPKTVRYYKKNYSSSYSTRYPNSEIFPDFEYESNKHGVHLPTIQEVSNSRNTYNRMGNSESVGQYKYNKIQNQQHTQSSYTKSNVQNERLEDLGQYSGNSQVIQQGASNLNTQISRKPYDTNTQSGNWSSVNSYKTDGGRGRVFEEDGQYVSGAQKVRYYKRNYTSNYSSSDGIPIPEVTKTGIQDIQQEMEKFHKEIGKGFNQMSTADVIGSSNIGQTYVNTHDLSTDNINSDNHRGQNSYRSSLSTAHTEEHHSSHITNDHLPYRNPYQNTYDGNSYGTHEKHEEYVQKPINQLINPTSGYTSVLTGNSGYNRNTFSGSTLQQQADNFQQAEMLDAQQSRISQTQTFLDNLRNSAQSQSSAIHSSTSGVVPHYKEHWSASHIKETSIPQHSIDITHTNQQSDQYTNNQYDNRHNLYQGMQQRDNYLHQSKESGFTSGKKTLLQKLVTGTDTVDCDYNSHSNTQYQTKYKRSAKYDKQDEVQTHSNFNDDFTQQTGEFDDLTQQTGEFDDQQTSGKPEFNQESQLYQSWTPYTANQQSEHITQQTTEYDDLTQQTSGKLEFGQQSQQFYQSSKPHNTNQQLEDFTQKTEEHNDFTQQTSRNLELGQELQQSNQSWTTHTANQQLGDFIQQIGEFDDLTQQTSGKLEFGQQSQQFYQSSKPHNTNQQLEDFTQKTGEHNDFTQQISGNLELGQELQQSNQSWTTHTANQQLGDFIQQTGEFDDLTQQTSGKLEFGEQSQQFSQPWKLHIDNQELDDLTQKTRDDLTERTSGKFEFGQQSQQDWIPHTANQQLGLTQQTGKFDGLTQETGKFDDLTQQTREFDDLTQQTSRNHELQQESQKFYQLQKPHTSNQELDNLTEKTRKYDDLTQQTSGKVEFGQQSQQSHQARDLQSTIQQLEDLIQKTKEPDNLAQQSFSQGTQQSHHSWNLHNTIQQLKDLIQKTRKSDDFTQQTSGKLEFGQQSQQFYQSSKPHNTNQQLDLTQQTSGKLEFGQQLQQPHQPWISRTADQEIEDFTQKTGELNDFTQQTSGNLELGEDSQFHQSQKLHTSNQELDDLTEKTRKYDDFTQKTSGKVEFGQQSQQSHQAWDLQSTIQQLEDLIKKTKESDNNAQQSFSHEHETTQQSHHSWNLHNTIQQLEDLIQKTRKSDDFTQQTSGKLEFGQESQQFYQSEKPYSVNQQLGSFTQKTESDDITQQSLGKLMFGQESEQSFSTWKPSLSQQSEIFVQPGDNLPKPAEKPKPRSRYSRLGSTVNPQLPNQNQKNINLTPENTDVYKLPPEVTIEHDIGNDKNQNIRGDQGQGKDISNNLKPQTGSSIYDNVDPVNWLHKSNDATVGLQWHYTYHPSDRRQFVQQTEHKNKESLQQQSTQAQFSNLQQNFNQETQNKYIIENSQQESQNYASEQGIKSVRKPFRYIQQENKLVSNQQITENGNVKKDIETASSELKPRILEVYGGGQYDPTHSEDIYSGVTVNPSATLPPESNTDPWDIREIPITTTELTPPPLPVEPLDINDTTETPRRLSVWSRIGHKITTTFDKAKEKAKNIFG</sequence>
<dbReference type="OrthoDB" id="7700532at2759"/>
<feature type="compositionally biased region" description="Polar residues" evidence="1">
    <location>
        <begin position="314"/>
        <end position="327"/>
    </location>
</feature>
<organism evidence="3 4">
    <name type="scientific">Frieseomelitta varia</name>
    <dbReference type="NCBI Taxonomy" id="561572"/>
    <lineage>
        <taxon>Eukaryota</taxon>
        <taxon>Metazoa</taxon>
        <taxon>Ecdysozoa</taxon>
        <taxon>Arthropoda</taxon>
        <taxon>Hexapoda</taxon>
        <taxon>Insecta</taxon>
        <taxon>Pterygota</taxon>
        <taxon>Neoptera</taxon>
        <taxon>Endopterygota</taxon>
        <taxon>Hymenoptera</taxon>
        <taxon>Apocrita</taxon>
        <taxon>Aculeata</taxon>
        <taxon>Apoidea</taxon>
        <taxon>Anthophila</taxon>
        <taxon>Apidae</taxon>
        <taxon>Frieseomelitta</taxon>
    </lineage>
</organism>
<feature type="region of interest" description="Disordered" evidence="1">
    <location>
        <begin position="1186"/>
        <end position="1209"/>
    </location>
</feature>
<evidence type="ECO:0000313" key="4">
    <source>
        <dbReference type="Proteomes" id="UP000655588"/>
    </source>
</evidence>
<feature type="region of interest" description="Disordered" evidence="1">
    <location>
        <begin position="1366"/>
        <end position="1397"/>
    </location>
</feature>
<feature type="region of interest" description="Disordered" evidence="1">
    <location>
        <begin position="913"/>
        <end position="941"/>
    </location>
</feature>
<dbReference type="Proteomes" id="UP000655588">
    <property type="component" value="Unassembled WGS sequence"/>
</dbReference>
<evidence type="ECO:0000256" key="1">
    <source>
        <dbReference type="SAM" id="MobiDB-lite"/>
    </source>
</evidence>
<feature type="chain" id="PRO_5032923430" evidence="2">
    <location>
        <begin position="19"/>
        <end position="1627"/>
    </location>
</feature>
<feature type="region of interest" description="Disordered" evidence="1">
    <location>
        <begin position="198"/>
        <end position="218"/>
    </location>
</feature>
<evidence type="ECO:0000313" key="3">
    <source>
        <dbReference type="EMBL" id="KAF3423165.1"/>
    </source>
</evidence>
<proteinExistence type="predicted"/>
<comment type="caution">
    <text evidence="3">The sequence shown here is derived from an EMBL/GenBank/DDBJ whole genome shotgun (WGS) entry which is preliminary data.</text>
</comment>
<dbReference type="EMBL" id="WNWW01000582">
    <property type="protein sequence ID" value="KAF3423165.1"/>
    <property type="molecule type" value="Genomic_DNA"/>
</dbReference>
<name>A0A833RTP7_9HYME</name>